<dbReference type="AlphaFoldDB" id="G9ET53"/>
<dbReference type="STRING" id="658187.LDG_8482"/>
<protein>
    <submittedName>
        <fullName evidence="1">Uncharacterized protein</fullName>
    </submittedName>
</protein>
<name>G9ET53_9GAMM</name>
<organism evidence="1 2">
    <name type="scientific">Legionella drancourtii LLAP12</name>
    <dbReference type="NCBI Taxonomy" id="658187"/>
    <lineage>
        <taxon>Bacteria</taxon>
        <taxon>Pseudomonadati</taxon>
        <taxon>Pseudomonadota</taxon>
        <taxon>Gammaproteobacteria</taxon>
        <taxon>Legionellales</taxon>
        <taxon>Legionellaceae</taxon>
        <taxon>Legionella</taxon>
    </lineage>
</organism>
<sequence length="44" mass="5040">MKDTLIPILALKCTMENDEQQIRKLLTAMHKGKTPAKHFACKEN</sequence>
<dbReference type="HOGENOM" id="CLU_3218055_0_0_6"/>
<evidence type="ECO:0000313" key="1">
    <source>
        <dbReference type="EMBL" id="EHL29520.1"/>
    </source>
</evidence>
<reference evidence="1 2" key="1">
    <citation type="journal article" date="2011" name="BMC Genomics">
        <title>Insight into cross-talk between intra-amoebal pathogens.</title>
        <authorList>
            <person name="Gimenez G."/>
            <person name="Bertelli C."/>
            <person name="Moliner C."/>
            <person name="Robert C."/>
            <person name="Raoult D."/>
            <person name="Fournier P.E."/>
            <person name="Greub G."/>
        </authorList>
    </citation>
    <scope>NUCLEOTIDE SEQUENCE [LARGE SCALE GENOMIC DNA]</scope>
    <source>
        <strain evidence="1 2">LLAP12</strain>
    </source>
</reference>
<accession>G9ET53</accession>
<keyword evidence="2" id="KW-1185">Reference proteome</keyword>
<dbReference type="InParanoid" id="G9ET53"/>
<dbReference type="Proteomes" id="UP000002770">
    <property type="component" value="Unassembled WGS sequence"/>
</dbReference>
<proteinExistence type="predicted"/>
<gene>
    <name evidence="1" type="ORF">LDG_8482</name>
</gene>
<evidence type="ECO:0000313" key="2">
    <source>
        <dbReference type="Proteomes" id="UP000002770"/>
    </source>
</evidence>
<dbReference type="EMBL" id="JH413847">
    <property type="protein sequence ID" value="EHL29520.1"/>
    <property type="molecule type" value="Genomic_DNA"/>
</dbReference>
<dbReference type="RefSeq" id="WP_006872357.1">
    <property type="nucleotide sequence ID" value="NZ_JH413847.1"/>
</dbReference>